<comment type="caution">
    <text evidence="2">The sequence shown here is derived from an EMBL/GenBank/DDBJ whole genome shotgun (WGS) entry which is preliminary data.</text>
</comment>
<evidence type="ECO:0000256" key="1">
    <source>
        <dbReference type="RuleBase" id="RU365033"/>
    </source>
</evidence>
<comment type="catalytic activity">
    <reaction evidence="1">
        <text>Hydrolytically removes 5'-nucleotides successively from the 3'-hydroxy termini of 3'-hydroxy-terminated oligonucleotides.</text>
        <dbReference type="EC" id="3.1.4.1"/>
    </reaction>
</comment>
<evidence type="ECO:0000313" key="3">
    <source>
        <dbReference type="Proteomes" id="UP001151760"/>
    </source>
</evidence>
<sequence>MDTRWLRWSDCIPYVPSRLNYVVIRTRISEPVFRRAIETSNDRSSDYVVALINFSTSNPKDLRIGLFKYIEVNPRPETIDVKLFFCNGEQDLSAFLLVDLGIVKYPTYNCVVTDQIFSSRNDLITYEEALEVAQIMDEYLEENDSSMVLRCLLLIYEEYLGAPEAAFRVLTMRRTHVGLQEGFGFDHVMRM</sequence>
<proteinExistence type="inferred from homology"/>
<comment type="function">
    <text evidence="1">Nuclease required for the repair of DNA interstrand cross-links (ICL). Acts as a 5'-3' exonuclease that anchors at a cut end of DNA and cleaves DNA successively at every third nucleotide, allowing to excise an ICL from one strand through flanking incisions.</text>
</comment>
<organism evidence="2 3">
    <name type="scientific">Tanacetum coccineum</name>
    <dbReference type="NCBI Taxonomy" id="301880"/>
    <lineage>
        <taxon>Eukaryota</taxon>
        <taxon>Viridiplantae</taxon>
        <taxon>Streptophyta</taxon>
        <taxon>Embryophyta</taxon>
        <taxon>Tracheophyta</taxon>
        <taxon>Spermatophyta</taxon>
        <taxon>Magnoliopsida</taxon>
        <taxon>eudicotyledons</taxon>
        <taxon>Gunneridae</taxon>
        <taxon>Pentapetalae</taxon>
        <taxon>asterids</taxon>
        <taxon>campanulids</taxon>
        <taxon>Asterales</taxon>
        <taxon>Asteraceae</taxon>
        <taxon>Asteroideae</taxon>
        <taxon>Anthemideae</taxon>
        <taxon>Anthemidinae</taxon>
        <taxon>Tanacetum</taxon>
    </lineage>
</organism>
<keyword evidence="1" id="KW-0227">DNA damage</keyword>
<comment type="similarity">
    <text evidence="1">Belongs to the FAN1 family.</text>
</comment>
<keyword evidence="1" id="KW-0540">Nuclease</keyword>
<accession>A0ABQ5BCN6</accession>
<keyword evidence="1" id="KW-0539">Nucleus</keyword>
<protein>
    <recommendedName>
        <fullName evidence="1">Fanconi-associated nuclease</fullName>
        <ecNumber evidence="1">3.1.4.1</ecNumber>
    </recommendedName>
</protein>
<keyword evidence="1" id="KW-0479">Metal-binding</keyword>
<keyword evidence="1" id="KW-0378">Hydrolase</keyword>
<name>A0ABQ5BCN6_9ASTR</name>
<gene>
    <name evidence="2" type="ORF">Tco_0859678</name>
</gene>
<comment type="cofactor">
    <cofactor evidence="1">
        <name>Mg(2+)</name>
        <dbReference type="ChEBI" id="CHEBI:18420"/>
    </cofactor>
    <cofactor evidence="1">
        <name>Mn(2+)</name>
        <dbReference type="ChEBI" id="CHEBI:29035"/>
    </cofactor>
</comment>
<reference evidence="2" key="1">
    <citation type="journal article" date="2022" name="Int. J. Mol. Sci.">
        <title>Draft Genome of Tanacetum Coccineum: Genomic Comparison of Closely Related Tanacetum-Family Plants.</title>
        <authorList>
            <person name="Yamashiro T."/>
            <person name="Shiraishi A."/>
            <person name="Nakayama K."/>
            <person name="Satake H."/>
        </authorList>
    </citation>
    <scope>NUCLEOTIDE SEQUENCE</scope>
</reference>
<evidence type="ECO:0000313" key="2">
    <source>
        <dbReference type="EMBL" id="GJT12636.1"/>
    </source>
</evidence>
<keyword evidence="1" id="KW-0234">DNA repair</keyword>
<dbReference type="InterPro" id="IPR033315">
    <property type="entry name" value="Fan1-like"/>
</dbReference>
<dbReference type="EC" id="3.1.4.1" evidence="1"/>
<reference evidence="2" key="2">
    <citation type="submission" date="2022-01" db="EMBL/GenBank/DDBJ databases">
        <authorList>
            <person name="Yamashiro T."/>
            <person name="Shiraishi A."/>
            <person name="Satake H."/>
            <person name="Nakayama K."/>
        </authorList>
    </citation>
    <scope>NUCLEOTIDE SEQUENCE</scope>
</reference>
<dbReference type="Proteomes" id="UP001151760">
    <property type="component" value="Unassembled WGS sequence"/>
</dbReference>
<keyword evidence="3" id="KW-1185">Reference proteome</keyword>
<dbReference type="PANTHER" id="PTHR15749:SF4">
    <property type="entry name" value="FANCONI-ASSOCIATED NUCLEASE 1"/>
    <property type="match status" value="1"/>
</dbReference>
<keyword evidence="1" id="KW-0460">Magnesium</keyword>
<dbReference type="PANTHER" id="PTHR15749">
    <property type="entry name" value="FANCONI-ASSOCIATED NUCLEASE 1"/>
    <property type="match status" value="1"/>
</dbReference>
<comment type="subcellular location">
    <subcellularLocation>
        <location evidence="1">Nucleus</location>
    </subcellularLocation>
</comment>
<dbReference type="EMBL" id="BQNB010013164">
    <property type="protein sequence ID" value="GJT12636.1"/>
    <property type="molecule type" value="Genomic_DNA"/>
</dbReference>
<keyword evidence="1" id="KW-0464">Manganese</keyword>